<sequence>MVYESQFLRPTLSISLCSRYRLRRVESLGPPASHDFIKFGADHWFDQRTQKVLDDLFNVRLSSRARFVVLACHDNGRITSESACVSSFFIIIAASCQRKFEPSHACIVRFFGESPWNVAFGTCSPAFVNVYTAGPFALVACPCTIAFGIVPPLVPLQQAHAHNMLSLVPVNVRPPVFSANLKFPSGFQTSRVAAASPIVYKAPLAQTRPPGEWDSPGLHRYM</sequence>
<dbReference type="AlphaFoldDB" id="A0A9P6DK37"/>
<accession>A0A9P6DK37</accession>
<reference evidence="1" key="1">
    <citation type="journal article" date="2020" name="Nat. Commun.">
        <title>Large-scale genome sequencing of mycorrhizal fungi provides insights into the early evolution of symbiotic traits.</title>
        <authorList>
            <person name="Miyauchi S."/>
            <person name="Kiss E."/>
            <person name="Kuo A."/>
            <person name="Drula E."/>
            <person name="Kohler A."/>
            <person name="Sanchez-Garcia M."/>
            <person name="Morin E."/>
            <person name="Andreopoulos B."/>
            <person name="Barry K.W."/>
            <person name="Bonito G."/>
            <person name="Buee M."/>
            <person name="Carver A."/>
            <person name="Chen C."/>
            <person name="Cichocki N."/>
            <person name="Clum A."/>
            <person name="Culley D."/>
            <person name="Crous P.W."/>
            <person name="Fauchery L."/>
            <person name="Girlanda M."/>
            <person name="Hayes R.D."/>
            <person name="Keri Z."/>
            <person name="LaButti K."/>
            <person name="Lipzen A."/>
            <person name="Lombard V."/>
            <person name="Magnuson J."/>
            <person name="Maillard F."/>
            <person name="Murat C."/>
            <person name="Nolan M."/>
            <person name="Ohm R.A."/>
            <person name="Pangilinan J."/>
            <person name="Pereira M.F."/>
            <person name="Perotto S."/>
            <person name="Peter M."/>
            <person name="Pfister S."/>
            <person name="Riley R."/>
            <person name="Sitrit Y."/>
            <person name="Stielow J.B."/>
            <person name="Szollosi G."/>
            <person name="Zifcakova L."/>
            <person name="Stursova M."/>
            <person name="Spatafora J.W."/>
            <person name="Tedersoo L."/>
            <person name="Vaario L.M."/>
            <person name="Yamada A."/>
            <person name="Yan M."/>
            <person name="Wang P."/>
            <person name="Xu J."/>
            <person name="Bruns T."/>
            <person name="Baldrian P."/>
            <person name="Vilgalys R."/>
            <person name="Dunand C."/>
            <person name="Henrissat B."/>
            <person name="Grigoriev I.V."/>
            <person name="Hibbett D."/>
            <person name="Nagy L.G."/>
            <person name="Martin F.M."/>
        </authorList>
    </citation>
    <scope>NUCLEOTIDE SEQUENCE</scope>
    <source>
        <strain evidence="1">UP504</strain>
    </source>
</reference>
<evidence type="ECO:0000313" key="2">
    <source>
        <dbReference type="Proteomes" id="UP000886523"/>
    </source>
</evidence>
<gene>
    <name evidence="1" type="ORF">BS47DRAFT_1490001</name>
</gene>
<name>A0A9P6DK37_9AGAM</name>
<evidence type="ECO:0000313" key="1">
    <source>
        <dbReference type="EMBL" id="KAF9504922.1"/>
    </source>
</evidence>
<dbReference type="EMBL" id="MU129184">
    <property type="protein sequence ID" value="KAF9504922.1"/>
    <property type="molecule type" value="Genomic_DNA"/>
</dbReference>
<protein>
    <submittedName>
        <fullName evidence="1">Uncharacterized protein</fullName>
    </submittedName>
</protein>
<dbReference type="Proteomes" id="UP000886523">
    <property type="component" value="Unassembled WGS sequence"/>
</dbReference>
<comment type="caution">
    <text evidence="1">The sequence shown here is derived from an EMBL/GenBank/DDBJ whole genome shotgun (WGS) entry which is preliminary data.</text>
</comment>
<organism evidence="1 2">
    <name type="scientific">Hydnum rufescens UP504</name>
    <dbReference type="NCBI Taxonomy" id="1448309"/>
    <lineage>
        <taxon>Eukaryota</taxon>
        <taxon>Fungi</taxon>
        <taxon>Dikarya</taxon>
        <taxon>Basidiomycota</taxon>
        <taxon>Agaricomycotina</taxon>
        <taxon>Agaricomycetes</taxon>
        <taxon>Cantharellales</taxon>
        <taxon>Hydnaceae</taxon>
        <taxon>Hydnum</taxon>
    </lineage>
</organism>
<keyword evidence="2" id="KW-1185">Reference proteome</keyword>
<proteinExistence type="predicted"/>